<dbReference type="SUPFAM" id="SSF57850">
    <property type="entry name" value="RING/U-box"/>
    <property type="match status" value="1"/>
</dbReference>
<dbReference type="PROSITE" id="PS50119">
    <property type="entry name" value="ZF_BBOX"/>
    <property type="match status" value="1"/>
</dbReference>
<dbReference type="InterPro" id="IPR050143">
    <property type="entry name" value="TRIM/RBCC"/>
</dbReference>
<evidence type="ECO:0000313" key="8">
    <source>
        <dbReference type="EMBL" id="KAJ8396054.1"/>
    </source>
</evidence>
<dbReference type="InterPro" id="IPR001841">
    <property type="entry name" value="Znf_RING"/>
</dbReference>
<reference evidence="8" key="1">
    <citation type="journal article" date="2023" name="Science">
        <title>Genome structures resolve the early diversification of teleost fishes.</title>
        <authorList>
            <person name="Parey E."/>
            <person name="Louis A."/>
            <person name="Montfort J."/>
            <person name="Bouchez O."/>
            <person name="Roques C."/>
            <person name="Iampietro C."/>
            <person name="Lluch J."/>
            <person name="Castinel A."/>
            <person name="Donnadieu C."/>
            <person name="Desvignes T."/>
            <person name="Floi Bucao C."/>
            <person name="Jouanno E."/>
            <person name="Wen M."/>
            <person name="Mejri S."/>
            <person name="Dirks R."/>
            <person name="Jansen H."/>
            <person name="Henkel C."/>
            <person name="Chen W.J."/>
            <person name="Zahm M."/>
            <person name="Cabau C."/>
            <person name="Klopp C."/>
            <person name="Thompson A.W."/>
            <person name="Robinson-Rechavi M."/>
            <person name="Braasch I."/>
            <person name="Lecointre G."/>
            <person name="Bobe J."/>
            <person name="Postlethwait J.H."/>
            <person name="Berthelot C."/>
            <person name="Roest Crollius H."/>
            <person name="Guiguen Y."/>
        </authorList>
    </citation>
    <scope>NUCLEOTIDE SEQUENCE</scope>
    <source>
        <strain evidence="8">NC1722</strain>
    </source>
</reference>
<dbReference type="SMART" id="SM00336">
    <property type="entry name" value="BBOX"/>
    <property type="match status" value="1"/>
</dbReference>
<comment type="caution">
    <text evidence="8">The sequence shown here is derived from an EMBL/GenBank/DDBJ whole genome shotgun (WGS) entry which is preliminary data.</text>
</comment>
<protein>
    <recommendedName>
        <fullName evidence="10">Tripartite motif-containing protein 35-like</fullName>
    </recommendedName>
</protein>
<keyword evidence="1" id="KW-0479">Metal-binding</keyword>
<dbReference type="Gene3D" id="3.30.160.60">
    <property type="entry name" value="Classic Zinc Finger"/>
    <property type="match status" value="1"/>
</dbReference>
<evidence type="ECO:0000313" key="9">
    <source>
        <dbReference type="Proteomes" id="UP001221898"/>
    </source>
</evidence>
<dbReference type="InterPro" id="IPR017907">
    <property type="entry name" value="Znf_RING_CS"/>
</dbReference>
<keyword evidence="5" id="KW-0175">Coiled coil</keyword>
<name>A0AAD7S512_9TELE</name>
<evidence type="ECO:0000256" key="3">
    <source>
        <dbReference type="ARBA" id="ARBA00022833"/>
    </source>
</evidence>
<dbReference type="Pfam" id="PF13445">
    <property type="entry name" value="zf-RING_UBOX"/>
    <property type="match status" value="1"/>
</dbReference>
<evidence type="ECO:0000256" key="5">
    <source>
        <dbReference type="SAM" id="Coils"/>
    </source>
</evidence>
<dbReference type="PROSITE" id="PS00518">
    <property type="entry name" value="ZF_RING_1"/>
    <property type="match status" value="1"/>
</dbReference>
<evidence type="ECO:0000259" key="7">
    <source>
        <dbReference type="PROSITE" id="PS50119"/>
    </source>
</evidence>
<dbReference type="Proteomes" id="UP001221898">
    <property type="component" value="Unassembled WGS sequence"/>
</dbReference>
<keyword evidence="9" id="KW-1185">Reference proteome</keyword>
<organism evidence="8 9">
    <name type="scientific">Aldrovandia affinis</name>
    <dbReference type="NCBI Taxonomy" id="143900"/>
    <lineage>
        <taxon>Eukaryota</taxon>
        <taxon>Metazoa</taxon>
        <taxon>Chordata</taxon>
        <taxon>Craniata</taxon>
        <taxon>Vertebrata</taxon>
        <taxon>Euteleostomi</taxon>
        <taxon>Actinopterygii</taxon>
        <taxon>Neopterygii</taxon>
        <taxon>Teleostei</taxon>
        <taxon>Notacanthiformes</taxon>
        <taxon>Halosauridae</taxon>
        <taxon>Aldrovandia</taxon>
    </lineage>
</organism>
<evidence type="ECO:0000256" key="2">
    <source>
        <dbReference type="ARBA" id="ARBA00022771"/>
    </source>
</evidence>
<feature type="domain" description="B box-type" evidence="7">
    <location>
        <begin position="85"/>
        <end position="126"/>
    </location>
</feature>
<evidence type="ECO:0000256" key="4">
    <source>
        <dbReference type="PROSITE-ProRule" id="PRU00024"/>
    </source>
</evidence>
<keyword evidence="2 4" id="KW-0863">Zinc-finger</keyword>
<sequence>MTTKASSLELCCSVCLEIFTDPVRMPCSHSFCSGCLQQGYGEKRPQECPVCKRATSMDNPPLNLLLKNIVESYIKQRSEGEAAEKSEARCSLHGETFLFFCEEDQEPLCVRCQTSKNHRNHQLCPVEEAAWDLKEKLQIALTPIKQKLERCAEVKQECEKAAEHIRSQVQHTERQIRVQFEKLHQFLQDEEEARLAAVKEEEEQKNHMMKEKIENITRHVSILSDNITAVEKAMDAKDISFLKNYKDTKRRAQCTLQDPELLSGALIDVAKHLGNLKFRVWEKMLGMVQYTPVILNPNTAALWLFLSNGLTRVRLRLR</sequence>
<evidence type="ECO:0008006" key="10">
    <source>
        <dbReference type="Google" id="ProtNLM"/>
    </source>
</evidence>
<dbReference type="SMART" id="SM00184">
    <property type="entry name" value="RING"/>
    <property type="match status" value="1"/>
</dbReference>
<dbReference type="EMBL" id="JAINUG010000110">
    <property type="protein sequence ID" value="KAJ8396054.1"/>
    <property type="molecule type" value="Genomic_DNA"/>
</dbReference>
<evidence type="ECO:0000259" key="6">
    <source>
        <dbReference type="PROSITE" id="PS50089"/>
    </source>
</evidence>
<keyword evidence="3" id="KW-0862">Zinc</keyword>
<dbReference type="Gene3D" id="3.30.40.10">
    <property type="entry name" value="Zinc/RING finger domain, C3HC4 (zinc finger)"/>
    <property type="match status" value="1"/>
</dbReference>
<dbReference type="GO" id="GO:0008270">
    <property type="term" value="F:zinc ion binding"/>
    <property type="evidence" value="ECO:0007669"/>
    <property type="project" value="UniProtKB-KW"/>
</dbReference>
<dbReference type="InterPro" id="IPR027370">
    <property type="entry name" value="Znf-RING_euk"/>
</dbReference>
<dbReference type="AlphaFoldDB" id="A0AAD7S512"/>
<dbReference type="Pfam" id="PF00643">
    <property type="entry name" value="zf-B_box"/>
    <property type="match status" value="1"/>
</dbReference>
<gene>
    <name evidence="8" type="ORF">AAFF_G00025860</name>
</gene>
<evidence type="ECO:0000256" key="1">
    <source>
        <dbReference type="ARBA" id="ARBA00022723"/>
    </source>
</evidence>
<dbReference type="PROSITE" id="PS50089">
    <property type="entry name" value="ZF_RING_2"/>
    <property type="match status" value="1"/>
</dbReference>
<dbReference type="InterPro" id="IPR013083">
    <property type="entry name" value="Znf_RING/FYVE/PHD"/>
</dbReference>
<dbReference type="InterPro" id="IPR000315">
    <property type="entry name" value="Znf_B-box"/>
</dbReference>
<dbReference type="SUPFAM" id="SSF57845">
    <property type="entry name" value="B-box zinc-binding domain"/>
    <property type="match status" value="1"/>
</dbReference>
<accession>A0AAD7S512</accession>
<proteinExistence type="predicted"/>
<feature type="coiled-coil region" evidence="5">
    <location>
        <begin position="144"/>
        <end position="175"/>
    </location>
</feature>
<feature type="domain" description="RING-type" evidence="6">
    <location>
        <begin position="12"/>
        <end position="52"/>
    </location>
</feature>
<dbReference type="PANTHER" id="PTHR24103">
    <property type="entry name" value="E3 UBIQUITIN-PROTEIN LIGASE TRIM"/>
    <property type="match status" value="1"/>
</dbReference>